<evidence type="ECO:0000256" key="3">
    <source>
        <dbReference type="PROSITE-ProRule" id="PRU00339"/>
    </source>
</evidence>
<dbReference type="Proteomes" id="UP001227317">
    <property type="component" value="Unassembled WGS sequence"/>
</dbReference>
<dbReference type="PANTHER" id="PTHR44227:SF3">
    <property type="entry name" value="PROTEIN O-MANNOSYL-TRANSFERASE TMTC4"/>
    <property type="match status" value="1"/>
</dbReference>
<dbReference type="PANTHER" id="PTHR44227">
    <property type="match status" value="1"/>
</dbReference>
<feature type="repeat" description="TPR" evidence="3">
    <location>
        <begin position="160"/>
        <end position="193"/>
    </location>
</feature>
<dbReference type="RefSeq" id="WP_306709673.1">
    <property type="nucleotide sequence ID" value="NZ_JAUJFI010000131.1"/>
</dbReference>
<evidence type="ECO:0000313" key="4">
    <source>
        <dbReference type="EMBL" id="MDQ2105268.1"/>
    </source>
</evidence>
<keyword evidence="2 3" id="KW-0802">TPR repeat</keyword>
<evidence type="ECO:0000256" key="2">
    <source>
        <dbReference type="ARBA" id="ARBA00022803"/>
    </source>
</evidence>
<dbReference type="InterPro" id="IPR011990">
    <property type="entry name" value="TPR-like_helical_dom_sf"/>
</dbReference>
<dbReference type="Pfam" id="PF14559">
    <property type="entry name" value="TPR_19"/>
    <property type="match status" value="2"/>
</dbReference>
<accession>A0ABU0WM16</accession>
<feature type="repeat" description="TPR" evidence="3">
    <location>
        <begin position="233"/>
        <end position="266"/>
    </location>
</feature>
<comment type="caution">
    <text evidence="4">The sequence shown here is derived from an EMBL/GenBank/DDBJ whole genome shotgun (WGS) entry which is preliminary data.</text>
</comment>
<dbReference type="InterPro" id="IPR019734">
    <property type="entry name" value="TPR_rpt"/>
</dbReference>
<evidence type="ECO:0000256" key="1">
    <source>
        <dbReference type="ARBA" id="ARBA00022737"/>
    </source>
</evidence>
<dbReference type="SUPFAM" id="SSF48452">
    <property type="entry name" value="TPR-like"/>
    <property type="match status" value="2"/>
</dbReference>
<proteinExistence type="predicted"/>
<dbReference type="Gene3D" id="1.25.40.10">
    <property type="entry name" value="Tetratricopeptide repeat domain"/>
    <property type="match status" value="3"/>
</dbReference>
<dbReference type="InterPro" id="IPR052346">
    <property type="entry name" value="O-mannosyl-transferase_TMTC"/>
</dbReference>
<name>A0ABU0WM16_9PROT</name>
<gene>
    <name evidence="4" type="ORF">QSG27_21390</name>
</gene>
<protein>
    <submittedName>
        <fullName evidence="4">Tetratricopeptide repeat protein</fullName>
    </submittedName>
</protein>
<dbReference type="PROSITE" id="PS50005">
    <property type="entry name" value="TPR"/>
    <property type="match status" value="2"/>
</dbReference>
<dbReference type="EMBL" id="JAUJFI010000131">
    <property type="protein sequence ID" value="MDQ2105268.1"/>
    <property type="molecule type" value="Genomic_DNA"/>
</dbReference>
<sequence length="759" mass="81162">MLAALAPAPLLRKLFRGGKGNPAHGLSVVVVERNEASAIERAVAHQFAERFPMTAPLPPEALFANAVALHRAGNLAGAEPLYRTLLERQPGHPDVLHLLGVLRSQAGDPAEGASLIADAIARRGTVAAYHSNLALALKALERFEEAETALRNAIALAPGPGPLAALGGVQRARGRHADALASYRKALIFDPGDGAAQEGTAHTAAELAATDSAHPAAILTAYRRAFRLRPAAAFAAYNLGSTLQKAGDAVAAVPAFQAAAALDPAEPGVLSGLGLALLATGRAHRAAAVLARVVRLRPRDAQDRFHLAEAAQAAGDADRAAAAYKETAALRPTDHTAWENAALLDARGDRLTALAAHAHGLMAAARAKHLFWKAPVYIAMHVANERIAAGRPDAAEQALDRFRQAAAVENRELLPWIDFLRGSLLLRTPGGETAGRTLLESLIPALPFLRHVTDGDGFDAICRSVPPDEVAAYRAGFRSEPPAEGVGPLLFAACDDGYLRLFAAPLLLTVDAFCGEGQRVHIHVADPGPDLAAVVAGLRKPLRRCRLTVSTERTPPDLDPAGRRTLYTCLRLMRALDVLDLYGRPPLVMIDIDALLPIDPRRLLDAMAPEEGAMLIHRPDSLDYLYNTISNGLIVLRPDRAVLEILERTATALLHWQRRRSMAYFLDQIALIQGFADAERRSGPVGVLPIEELARRLGASDVFLPFFDEKHRAGFTDRMAALTARVHEETLAEGRSEEERRAALTGLVRRLQAAASAPG</sequence>
<dbReference type="SMART" id="SM00028">
    <property type="entry name" value="TPR"/>
    <property type="match status" value="6"/>
</dbReference>
<organism evidence="4 5">
    <name type="scientific">Azospirillum isscasi</name>
    <dbReference type="NCBI Taxonomy" id="3053926"/>
    <lineage>
        <taxon>Bacteria</taxon>
        <taxon>Pseudomonadati</taxon>
        <taxon>Pseudomonadota</taxon>
        <taxon>Alphaproteobacteria</taxon>
        <taxon>Rhodospirillales</taxon>
        <taxon>Azospirillaceae</taxon>
        <taxon>Azospirillum</taxon>
    </lineage>
</organism>
<reference evidence="4 5" key="1">
    <citation type="submission" date="2023-06" db="EMBL/GenBank/DDBJ databases">
        <title>Azospirillum isscasensis sp.nov, a bacterium isolated from rhizosphere soil of rice.</title>
        <authorList>
            <person name="Wang H."/>
        </authorList>
    </citation>
    <scope>NUCLEOTIDE SEQUENCE [LARGE SCALE GENOMIC DNA]</scope>
    <source>
        <strain evidence="4 5">C340-1</strain>
    </source>
</reference>
<evidence type="ECO:0000313" key="5">
    <source>
        <dbReference type="Proteomes" id="UP001227317"/>
    </source>
</evidence>
<dbReference type="Pfam" id="PF13432">
    <property type="entry name" value="TPR_16"/>
    <property type="match status" value="1"/>
</dbReference>
<keyword evidence="5" id="KW-1185">Reference proteome</keyword>
<keyword evidence="1" id="KW-0677">Repeat</keyword>